<evidence type="ECO:0000313" key="3">
    <source>
        <dbReference type="Proteomes" id="UP000002432"/>
    </source>
</evidence>
<dbReference type="InterPro" id="IPR000534">
    <property type="entry name" value="Semialdehyde_DH_NAD-bd"/>
</dbReference>
<evidence type="ECO:0000259" key="1">
    <source>
        <dbReference type="SMART" id="SM00859"/>
    </source>
</evidence>
<dbReference type="RefSeq" id="WP_011523073.1">
    <property type="nucleotide sequence ID" value="NC_008009.1"/>
</dbReference>
<dbReference type="GO" id="GO:0051287">
    <property type="term" value="F:NAD binding"/>
    <property type="evidence" value="ECO:0007669"/>
    <property type="project" value="InterPro"/>
</dbReference>
<dbReference type="SMART" id="SM00859">
    <property type="entry name" value="Semialdhyde_dh"/>
    <property type="match status" value="1"/>
</dbReference>
<dbReference type="InterPro" id="IPR016040">
    <property type="entry name" value="NAD(P)-bd_dom"/>
</dbReference>
<dbReference type="HOGENOM" id="CLU_071330_2_0_0"/>
<accession>Q1IPC8</accession>
<dbReference type="PANTHER" id="PTHR14097">
    <property type="entry name" value="OXIDOREDUCTASE HTATIP2"/>
    <property type="match status" value="1"/>
</dbReference>
<feature type="domain" description="Semialdehyde dehydrogenase NAD-binding" evidence="1">
    <location>
        <begin position="3"/>
        <end position="108"/>
    </location>
</feature>
<dbReference type="AlphaFoldDB" id="Q1IPC8"/>
<keyword evidence="3" id="KW-1185">Reference proteome</keyword>
<dbReference type="Pfam" id="PF13460">
    <property type="entry name" value="NAD_binding_10"/>
    <property type="match status" value="1"/>
</dbReference>
<sequence length="222" mass="23768">MQTVLIAGASGVVGRRALDQLLASANVDRVIAVGRRALPMQHPKLLSQTADLNDQSDLVAKIPEQVDVAICCLGTTIKAAGSQEAFRRVDHDAVLTFAEAALAKGAQRFLLVSSIGANASSGTFYLRIKGETEADLAKLGFANLTILRPSFIDPQGERGDNRWGERLVLPAAQFVFSLVGKHGRYAPIKAETVGRALVTLAFDETSERVRILEGKKLFAAGE</sequence>
<evidence type="ECO:0000313" key="2">
    <source>
        <dbReference type="EMBL" id="ABF41272.1"/>
    </source>
</evidence>
<dbReference type="SUPFAM" id="SSF51735">
    <property type="entry name" value="NAD(P)-binding Rossmann-fold domains"/>
    <property type="match status" value="1"/>
</dbReference>
<dbReference type="EMBL" id="CP000360">
    <property type="protein sequence ID" value="ABF41272.1"/>
    <property type="molecule type" value="Genomic_DNA"/>
</dbReference>
<dbReference type="Proteomes" id="UP000002432">
    <property type="component" value="Chromosome"/>
</dbReference>
<dbReference type="InterPro" id="IPR036291">
    <property type="entry name" value="NAD(P)-bd_dom_sf"/>
</dbReference>
<dbReference type="OrthoDB" id="9798632at2"/>
<dbReference type="KEGG" id="aba:Acid345_2271"/>
<dbReference type="eggNOG" id="COG0702">
    <property type="taxonomic scope" value="Bacteria"/>
</dbReference>
<proteinExistence type="predicted"/>
<protein>
    <submittedName>
        <fullName evidence="2">Semialdehyde dehydrogenase, NAD-binding protein</fullName>
    </submittedName>
</protein>
<dbReference type="Gene3D" id="3.40.50.720">
    <property type="entry name" value="NAD(P)-binding Rossmann-like Domain"/>
    <property type="match status" value="1"/>
</dbReference>
<dbReference type="CDD" id="cd05250">
    <property type="entry name" value="CC3_like_SDR_a"/>
    <property type="match status" value="1"/>
</dbReference>
<dbReference type="EnsemblBacteria" id="ABF41272">
    <property type="protein sequence ID" value="ABF41272"/>
    <property type="gene ID" value="Acid345_2271"/>
</dbReference>
<gene>
    <name evidence="2" type="ordered locus">Acid345_2271</name>
</gene>
<dbReference type="PANTHER" id="PTHR14097:SF7">
    <property type="entry name" value="OXIDOREDUCTASE HTATIP2"/>
    <property type="match status" value="1"/>
</dbReference>
<reference evidence="2 3" key="1">
    <citation type="journal article" date="2009" name="Appl. Environ. Microbiol.">
        <title>Three genomes from the phylum Acidobacteria provide insight into the lifestyles of these microorganisms in soils.</title>
        <authorList>
            <person name="Ward N.L."/>
            <person name="Challacombe J.F."/>
            <person name="Janssen P.H."/>
            <person name="Henrissat B."/>
            <person name="Coutinho P.M."/>
            <person name="Wu M."/>
            <person name="Xie G."/>
            <person name="Haft D.H."/>
            <person name="Sait M."/>
            <person name="Badger J."/>
            <person name="Barabote R.D."/>
            <person name="Bradley B."/>
            <person name="Brettin T.S."/>
            <person name="Brinkac L.M."/>
            <person name="Bruce D."/>
            <person name="Creasy T."/>
            <person name="Daugherty S.C."/>
            <person name="Davidsen T.M."/>
            <person name="DeBoy R.T."/>
            <person name="Detter J.C."/>
            <person name="Dodson R.J."/>
            <person name="Durkin A.S."/>
            <person name="Ganapathy A."/>
            <person name="Gwinn-Giglio M."/>
            <person name="Han C.S."/>
            <person name="Khouri H."/>
            <person name="Kiss H."/>
            <person name="Kothari S.P."/>
            <person name="Madupu R."/>
            <person name="Nelson K.E."/>
            <person name="Nelson W.C."/>
            <person name="Paulsen I."/>
            <person name="Penn K."/>
            <person name="Ren Q."/>
            <person name="Rosovitz M.J."/>
            <person name="Selengut J.D."/>
            <person name="Shrivastava S."/>
            <person name="Sullivan S.A."/>
            <person name="Tapia R."/>
            <person name="Thompson L.S."/>
            <person name="Watkins K.L."/>
            <person name="Yang Q."/>
            <person name="Yu C."/>
            <person name="Zafar N."/>
            <person name="Zhou L."/>
            <person name="Kuske C.R."/>
        </authorList>
    </citation>
    <scope>NUCLEOTIDE SEQUENCE [LARGE SCALE GENOMIC DNA]</scope>
    <source>
        <strain evidence="2 3">Ellin345</strain>
    </source>
</reference>
<dbReference type="GO" id="GO:0016620">
    <property type="term" value="F:oxidoreductase activity, acting on the aldehyde or oxo group of donors, NAD or NADP as acceptor"/>
    <property type="evidence" value="ECO:0007669"/>
    <property type="project" value="InterPro"/>
</dbReference>
<name>Q1IPC8_KORVE</name>
<dbReference type="STRING" id="204669.Acid345_2271"/>
<organism evidence="2 3">
    <name type="scientific">Koribacter versatilis (strain Ellin345)</name>
    <dbReference type="NCBI Taxonomy" id="204669"/>
    <lineage>
        <taxon>Bacteria</taxon>
        <taxon>Pseudomonadati</taxon>
        <taxon>Acidobacteriota</taxon>
        <taxon>Terriglobia</taxon>
        <taxon>Terriglobales</taxon>
        <taxon>Candidatus Korobacteraceae</taxon>
        <taxon>Candidatus Korobacter</taxon>
    </lineage>
</organism>